<evidence type="ECO:0000256" key="1">
    <source>
        <dbReference type="SAM" id="Phobius"/>
    </source>
</evidence>
<feature type="domain" description="DUF7088" evidence="3">
    <location>
        <begin position="40"/>
        <end position="147"/>
    </location>
</feature>
<dbReference type="Pfam" id="PF09822">
    <property type="entry name" value="ABC_transp_aux"/>
    <property type="match status" value="1"/>
</dbReference>
<keyword evidence="5" id="KW-1185">Reference proteome</keyword>
<dbReference type="InterPro" id="IPR019196">
    <property type="entry name" value="ABC_transp_unknown"/>
</dbReference>
<reference evidence="4 5" key="1">
    <citation type="submission" date="2018-05" db="EMBL/GenBank/DDBJ databases">
        <title>Marinilabilia rubrum sp. nov., isolated from saltern sediment.</title>
        <authorList>
            <person name="Zhang R."/>
        </authorList>
    </citation>
    <scope>NUCLEOTIDE SEQUENCE [LARGE SCALE GENOMIC DNA]</scope>
    <source>
        <strain evidence="4 5">WTE16</strain>
    </source>
</reference>
<dbReference type="Pfam" id="PF23357">
    <property type="entry name" value="DUF7088"/>
    <property type="match status" value="1"/>
</dbReference>
<dbReference type="InterPro" id="IPR055396">
    <property type="entry name" value="DUF7088"/>
</dbReference>
<protein>
    <submittedName>
        <fullName evidence="4">Gliding motility-associated ABC transporter substrate-binding protein GldG</fullName>
    </submittedName>
</protein>
<name>A0A2U2BCN4_9BACT</name>
<dbReference type="InterPro" id="IPR029062">
    <property type="entry name" value="Class_I_gatase-like"/>
</dbReference>
<dbReference type="RefSeq" id="WP_109263200.1">
    <property type="nucleotide sequence ID" value="NZ_QEWP01000002.1"/>
</dbReference>
<dbReference type="NCBIfam" id="TIGR03521">
    <property type="entry name" value="GldG"/>
    <property type="match status" value="1"/>
</dbReference>
<dbReference type="EMBL" id="QEWP01000002">
    <property type="protein sequence ID" value="PWE00829.1"/>
    <property type="molecule type" value="Genomic_DNA"/>
</dbReference>
<comment type="caution">
    <text evidence="4">The sequence shown here is derived from an EMBL/GenBank/DDBJ whole genome shotgun (WGS) entry which is preliminary data.</text>
</comment>
<evidence type="ECO:0000313" key="5">
    <source>
        <dbReference type="Proteomes" id="UP000244956"/>
    </source>
</evidence>
<feature type="transmembrane region" description="Helical" evidence="1">
    <location>
        <begin position="539"/>
        <end position="559"/>
    </location>
</feature>
<dbReference type="SUPFAM" id="SSF52317">
    <property type="entry name" value="Class I glutamine amidotransferase-like"/>
    <property type="match status" value="1"/>
</dbReference>
<keyword evidence="1" id="KW-0472">Membrane</keyword>
<dbReference type="InterPro" id="IPR019863">
    <property type="entry name" value="Motility-assoc_ABC-rel_GldG"/>
</dbReference>
<evidence type="ECO:0000313" key="4">
    <source>
        <dbReference type="EMBL" id="PWE00829.1"/>
    </source>
</evidence>
<dbReference type="OrthoDB" id="9777219at2"/>
<evidence type="ECO:0000259" key="2">
    <source>
        <dbReference type="Pfam" id="PF09822"/>
    </source>
</evidence>
<organism evidence="4 5">
    <name type="scientific">Marinilabilia rubra</name>
    <dbReference type="NCBI Taxonomy" id="2162893"/>
    <lineage>
        <taxon>Bacteria</taxon>
        <taxon>Pseudomonadati</taxon>
        <taxon>Bacteroidota</taxon>
        <taxon>Bacteroidia</taxon>
        <taxon>Marinilabiliales</taxon>
        <taxon>Marinilabiliaceae</taxon>
        <taxon>Marinilabilia</taxon>
    </lineage>
</organism>
<gene>
    <name evidence="4" type="primary">gldG</name>
    <name evidence="4" type="ORF">DDZ16_04350</name>
</gene>
<feature type="domain" description="ABC-type uncharacterised transport system" evidence="2">
    <location>
        <begin position="194"/>
        <end position="502"/>
    </location>
</feature>
<proteinExistence type="predicted"/>
<accession>A0A2U2BCN4</accession>
<feature type="transmembrane region" description="Helical" evidence="1">
    <location>
        <begin position="12"/>
        <end position="33"/>
    </location>
</feature>
<dbReference type="AlphaFoldDB" id="A0A2U2BCN4"/>
<evidence type="ECO:0000259" key="3">
    <source>
        <dbReference type="Pfam" id="PF23357"/>
    </source>
</evidence>
<keyword evidence="1" id="KW-1133">Transmembrane helix</keyword>
<dbReference type="Proteomes" id="UP000244956">
    <property type="component" value="Unassembled WGS sequence"/>
</dbReference>
<sequence>MTPKHKRNKDVFRFLALLIAVFVANYMVSSWVFRLDLTAEKRFTLAEITKDFLSGMDKPVIAKVYLEGDLNVGFERLSRSVEEKLNEFQVYAGNKLDYQYYDLAENSNDAKRAKKHLQELGLEPVPVFEVNEDGSRKRTLVYPFILFQSGDKKLAVNLLENMPGRSGAENLNASIEGLEYKFSDALRRLLMKEKRKIAFLEGHGELDELEVIDITDALSRYYQVDRGNPGNNPEMLQPYEALIIASPQEEFTEPEKFSIDQYIMNGGRVLWMVEAIKASLDSLRNTMQTVGLPMEINLNDQLFRYGFRINPTLVQDVQAGVIPVNVAPPGESSRFVPMPWIFNPLLNTNSQHPVTRNVNMVKGEFVSSVDTVGADLQTTVTPLLRTSRHSREMHSPVFISLAHVQEQPRRENFPESYISVAYASEGVFPSVFKNRPVPPEVSFSIDKRRNESVPTRMIVVGDGDIIRNGVRRSETGNPRIIPLGFDEATNQIYGNKDFILNAINYLTDDEGWMDLRTRNYQLRMLDRDKVANESGKWKALNLGIPLLIVLLIGITVPFLRRRRFGKI</sequence>
<keyword evidence="1" id="KW-0812">Transmembrane</keyword>